<dbReference type="Gene3D" id="2.60.120.10">
    <property type="entry name" value="Jelly Rolls"/>
    <property type="match status" value="1"/>
</dbReference>
<dbReference type="KEGG" id="minf:MESINF_0771"/>
<protein>
    <submittedName>
        <fullName evidence="2">Cupin 2 conserved barrel domain protein</fullName>
    </submittedName>
</protein>
<organism evidence="2 3">
    <name type="scientific">Mesotoga infera</name>
    <dbReference type="NCBI Taxonomy" id="1236046"/>
    <lineage>
        <taxon>Bacteria</taxon>
        <taxon>Thermotogati</taxon>
        <taxon>Thermotogota</taxon>
        <taxon>Thermotogae</taxon>
        <taxon>Kosmotogales</taxon>
        <taxon>Kosmotogaceae</taxon>
        <taxon>Mesotoga</taxon>
    </lineage>
</organism>
<dbReference type="InterPro" id="IPR011051">
    <property type="entry name" value="RmlC_Cupin_sf"/>
</dbReference>
<dbReference type="InterPro" id="IPR014710">
    <property type="entry name" value="RmlC-like_jellyroll"/>
</dbReference>
<evidence type="ECO:0000313" key="2">
    <source>
        <dbReference type="EMBL" id="SSC12220.1"/>
    </source>
</evidence>
<feature type="domain" description="Cupin type-2" evidence="1">
    <location>
        <begin position="33"/>
        <end position="100"/>
    </location>
</feature>
<dbReference type="AlphaFoldDB" id="A0A7Z7LF52"/>
<evidence type="ECO:0000259" key="1">
    <source>
        <dbReference type="Pfam" id="PF07883"/>
    </source>
</evidence>
<sequence length="105" mass="11537">MYRSSINNGKLILDKPGLKGRVIYSKESAHAAVIEIEKDAELPSHRTPVDVFMLVLEGKGVITIGEESYEVSRNDVVDSPKMIPHGIKNTGSETLRVLVVKAPRP</sequence>
<dbReference type="InterPro" id="IPR013096">
    <property type="entry name" value="Cupin_2"/>
</dbReference>
<keyword evidence="3" id="KW-1185">Reference proteome</keyword>
<dbReference type="PANTHER" id="PTHR37694">
    <property type="entry name" value="SLR8022 PROTEIN"/>
    <property type="match status" value="1"/>
</dbReference>
<proteinExistence type="predicted"/>
<dbReference type="RefSeq" id="WP_231936842.1">
    <property type="nucleotide sequence ID" value="NZ_LS974202.1"/>
</dbReference>
<dbReference type="Pfam" id="PF07883">
    <property type="entry name" value="Cupin_2"/>
    <property type="match status" value="1"/>
</dbReference>
<gene>
    <name evidence="2" type="ORF">MESINF_0771</name>
</gene>
<accession>A0A7Z7LF52</accession>
<name>A0A7Z7LF52_9BACT</name>
<dbReference type="SUPFAM" id="SSF51182">
    <property type="entry name" value="RmlC-like cupins"/>
    <property type="match status" value="1"/>
</dbReference>
<evidence type="ECO:0000313" key="3">
    <source>
        <dbReference type="Proteomes" id="UP000250796"/>
    </source>
</evidence>
<reference evidence="2 3" key="1">
    <citation type="submission" date="2017-01" db="EMBL/GenBank/DDBJ databases">
        <authorList>
            <person name="Erauso G."/>
        </authorList>
    </citation>
    <scope>NUCLEOTIDE SEQUENCE [LARGE SCALE GENOMIC DNA]</scope>
    <source>
        <strain evidence="2">MESINF1</strain>
    </source>
</reference>
<dbReference type="PANTHER" id="PTHR37694:SF1">
    <property type="entry name" value="SLR8022 PROTEIN"/>
    <property type="match status" value="1"/>
</dbReference>
<dbReference type="EMBL" id="LS974202">
    <property type="protein sequence ID" value="SSC12220.1"/>
    <property type="molecule type" value="Genomic_DNA"/>
</dbReference>
<dbReference type="Proteomes" id="UP000250796">
    <property type="component" value="Chromosome MESINF"/>
</dbReference>